<reference evidence="4 6" key="2">
    <citation type="submission" date="2017-02" db="EMBL/GenBank/DDBJ databases">
        <title>The new phylogeny of genus Mycobacterium.</title>
        <authorList>
            <person name="Tortoli E."/>
            <person name="Trovato A."/>
            <person name="Cirillo D.M."/>
        </authorList>
    </citation>
    <scope>NUCLEOTIDE SEQUENCE [LARGE SCALE GENOMIC DNA]</scope>
    <source>
        <strain evidence="4 6">DSM 45093</strain>
    </source>
</reference>
<gene>
    <name evidence="3" type="ORF">ACT18_11490</name>
    <name evidence="4" type="ORF">BST28_20090</name>
    <name evidence="2" type="ORF">GWR20_04385</name>
</gene>
<evidence type="ECO:0000256" key="1">
    <source>
        <dbReference type="SAM" id="MobiDB-lite"/>
    </source>
</evidence>
<evidence type="ECO:0000313" key="3">
    <source>
        <dbReference type="EMBL" id="OBY31571.1"/>
    </source>
</evidence>
<reference evidence="2 7" key="3">
    <citation type="submission" date="2020-01" db="EMBL/GenBank/DDBJ databases">
        <authorList>
            <person name="Sanchez-Estrada R."/>
            <person name="Gonzalez-Y-Merchand J.A."/>
            <person name="Rivera-Gutierrez S."/>
        </authorList>
    </citation>
    <scope>NUCLEOTIDE SEQUENCE [LARGE SCALE GENOMIC DNA]</scope>
    <source>
        <strain evidence="2 7">CST 7247</strain>
    </source>
</reference>
<reference evidence="3 5" key="1">
    <citation type="submission" date="2015-06" db="EMBL/GenBank/DDBJ databases">
        <title>Genome sequence of Mycobacterium kumamotonense strain Roo.</title>
        <authorList>
            <person name="Greninger A.L."/>
            <person name="Cunningham G."/>
            <person name="Miller S."/>
        </authorList>
    </citation>
    <scope>NUCLEOTIDE SEQUENCE [LARGE SCALE GENOMIC DNA]</scope>
    <source>
        <strain evidence="3 5">Roo</strain>
    </source>
</reference>
<evidence type="ECO:0000313" key="2">
    <source>
        <dbReference type="EMBL" id="NDJ88398.1"/>
    </source>
</evidence>
<organism evidence="3 5">
    <name type="scientific">Mycolicibacter kumamotonensis</name>
    <dbReference type="NCBI Taxonomy" id="354243"/>
    <lineage>
        <taxon>Bacteria</taxon>
        <taxon>Bacillati</taxon>
        <taxon>Actinomycetota</taxon>
        <taxon>Actinomycetes</taxon>
        <taxon>Mycobacteriales</taxon>
        <taxon>Mycobacteriaceae</taxon>
        <taxon>Mycolicibacter</taxon>
    </lineage>
</organism>
<keyword evidence="5" id="KW-1185">Reference proteome</keyword>
<dbReference type="Proteomes" id="UP000192713">
    <property type="component" value="Unassembled WGS sequence"/>
</dbReference>
<dbReference type="STRING" id="354243.BST28_20090"/>
<name>A0A1B8SFP7_9MYCO</name>
<accession>A0A1B8SFP7</accession>
<protein>
    <submittedName>
        <fullName evidence="3">Uncharacterized protein</fullName>
    </submittedName>
</protein>
<dbReference type="Proteomes" id="UP000092668">
    <property type="component" value="Unassembled WGS sequence"/>
</dbReference>
<dbReference type="EMBL" id="JAACYR010000010">
    <property type="protein sequence ID" value="NDJ88398.1"/>
    <property type="molecule type" value="Genomic_DNA"/>
</dbReference>
<dbReference type="AlphaFoldDB" id="A0A1B8SFP7"/>
<feature type="region of interest" description="Disordered" evidence="1">
    <location>
        <begin position="67"/>
        <end position="96"/>
    </location>
</feature>
<sequence>MPPDAASSQTFTALLKRAVAHGHPAPAEAGLDPAVLEAVNAVAAAWPRVPAVLINKAQTVFARSELTRVSAAKPTTPIDLNRSPRRTRRPGPADTA</sequence>
<proteinExistence type="predicted"/>
<evidence type="ECO:0000313" key="7">
    <source>
        <dbReference type="Proteomes" id="UP000466523"/>
    </source>
</evidence>
<evidence type="ECO:0000313" key="5">
    <source>
        <dbReference type="Proteomes" id="UP000092668"/>
    </source>
</evidence>
<dbReference type="EMBL" id="LFOE01000014">
    <property type="protein sequence ID" value="OBY31571.1"/>
    <property type="molecule type" value="Genomic_DNA"/>
</dbReference>
<comment type="caution">
    <text evidence="3">The sequence shown here is derived from an EMBL/GenBank/DDBJ whole genome shotgun (WGS) entry which is preliminary data.</text>
</comment>
<dbReference type="Proteomes" id="UP000466523">
    <property type="component" value="Unassembled WGS sequence"/>
</dbReference>
<dbReference type="OrthoDB" id="4763272at2"/>
<evidence type="ECO:0000313" key="4">
    <source>
        <dbReference type="EMBL" id="ORA76865.1"/>
    </source>
</evidence>
<evidence type="ECO:0000313" key="6">
    <source>
        <dbReference type="Proteomes" id="UP000192713"/>
    </source>
</evidence>
<dbReference type="RefSeq" id="WP_019736935.1">
    <property type="nucleotide sequence ID" value="NZ_JAACYR010000010.1"/>
</dbReference>
<dbReference type="EMBL" id="MVHU01000041">
    <property type="protein sequence ID" value="ORA76865.1"/>
    <property type="molecule type" value="Genomic_DNA"/>
</dbReference>